<evidence type="ECO:0000256" key="6">
    <source>
        <dbReference type="SAM" id="Phobius"/>
    </source>
</evidence>
<sequence>MEQPFILTQIPNSMVSQPILTTDMTIDQDPQHQPAHISLAVGITLGLLASFIQSLGLTIQRKSHLQNDLLPYHLRKPDYRRPVWVIGFVIYFTFNILGSVFQIGTLPLIILGPLGAISLLWNAILAKVLLGDFFSYHLIFGTLLIGAGAVLIGVFGVLPADTNHNLAELIVLYSRIPFVVEMVILLFTLSVVCLVAHVAEFRLNRHLRAVGSRNTKAEEEPEPNRPSARRLLQPSRDDSQQTIHGMLVPQRQRDPFWLRSRRPRSLSNPDFTRRDSPPPQSATHFTNTESRLTVSPLSTSQVPTHVNDSADIFSTAFETEHAKPVTDKHQPVAYNINLPPPRDIARTKLFIGVAYGSTSGTLSGICLLFAKTGVELLILSLSGSGNQFRQFQTWLIILILLVAAILQLWYLNKALRLVNPTLICPLAFCFYNLSAIVSSLVYYDQLKLLSALQTGLITLGTVVLLMGVWIVSIGSADSAPSSAAASFIENEEPAGQVDESTPFLASIDTFGSEQNRAHVDEGQPDHSFASSEEGQNAAVLELTRQMGLMSPHSHHHGRHRSHHGRFLAEGGDVRPVLGFSIGLGAASPGFAIQPSHRKSTTGRRHSCQESTIVSPIDALPTSTPTPWSERFPHRTTFPPHSLS</sequence>
<evidence type="ECO:0000256" key="3">
    <source>
        <dbReference type="ARBA" id="ARBA00022989"/>
    </source>
</evidence>
<gene>
    <name evidence="7" type="ORF">CROQUDRAFT_673789</name>
</gene>
<feature type="region of interest" description="Disordered" evidence="5">
    <location>
        <begin position="212"/>
        <end position="246"/>
    </location>
</feature>
<feature type="region of interest" description="Disordered" evidence="5">
    <location>
        <begin position="258"/>
        <end position="303"/>
    </location>
</feature>
<evidence type="ECO:0000313" key="8">
    <source>
        <dbReference type="Proteomes" id="UP000886653"/>
    </source>
</evidence>
<dbReference type="GO" id="GO:0015095">
    <property type="term" value="F:magnesium ion transmembrane transporter activity"/>
    <property type="evidence" value="ECO:0007669"/>
    <property type="project" value="InterPro"/>
</dbReference>
<proteinExistence type="predicted"/>
<comment type="caution">
    <text evidence="7">The sequence shown here is derived from an EMBL/GenBank/DDBJ whole genome shotgun (WGS) entry which is preliminary data.</text>
</comment>
<feature type="transmembrane region" description="Helical" evidence="6">
    <location>
        <begin position="37"/>
        <end position="59"/>
    </location>
</feature>
<feature type="transmembrane region" description="Helical" evidence="6">
    <location>
        <begin position="178"/>
        <end position="199"/>
    </location>
</feature>
<feature type="transmembrane region" description="Helical" evidence="6">
    <location>
        <begin position="83"/>
        <end position="103"/>
    </location>
</feature>
<feature type="transmembrane region" description="Helical" evidence="6">
    <location>
        <begin position="137"/>
        <end position="158"/>
    </location>
</feature>
<keyword evidence="8" id="KW-1185">Reference proteome</keyword>
<comment type="subcellular location">
    <subcellularLocation>
        <location evidence="1">Membrane</location>
        <topology evidence="1">Multi-pass membrane protein</topology>
    </subcellularLocation>
</comment>
<dbReference type="InterPro" id="IPR008521">
    <property type="entry name" value="Mg_trans_NIPA"/>
</dbReference>
<dbReference type="PANTHER" id="PTHR12570">
    <property type="match status" value="1"/>
</dbReference>
<dbReference type="EMBL" id="MU167363">
    <property type="protein sequence ID" value="KAG0142001.1"/>
    <property type="molecule type" value="Genomic_DNA"/>
</dbReference>
<feature type="transmembrane region" description="Helical" evidence="6">
    <location>
        <begin position="109"/>
        <end position="130"/>
    </location>
</feature>
<evidence type="ECO:0000256" key="4">
    <source>
        <dbReference type="ARBA" id="ARBA00023136"/>
    </source>
</evidence>
<evidence type="ECO:0008006" key="9">
    <source>
        <dbReference type="Google" id="ProtNLM"/>
    </source>
</evidence>
<evidence type="ECO:0000256" key="2">
    <source>
        <dbReference type="ARBA" id="ARBA00022692"/>
    </source>
</evidence>
<evidence type="ECO:0000313" key="7">
    <source>
        <dbReference type="EMBL" id="KAG0142001.1"/>
    </source>
</evidence>
<protein>
    <recommendedName>
        <fullName evidence="9">Magnesium transporter</fullName>
    </recommendedName>
</protein>
<keyword evidence="3 6" id="KW-1133">Transmembrane helix</keyword>
<dbReference type="AlphaFoldDB" id="A0A9P6N8P8"/>
<keyword evidence="2 6" id="KW-0812">Transmembrane</keyword>
<reference evidence="7" key="1">
    <citation type="submission" date="2013-11" db="EMBL/GenBank/DDBJ databases">
        <title>Genome sequence of the fusiform rust pathogen reveals effectors for host alternation and coevolution with pine.</title>
        <authorList>
            <consortium name="DOE Joint Genome Institute"/>
            <person name="Smith K."/>
            <person name="Pendleton A."/>
            <person name="Kubisiak T."/>
            <person name="Anderson C."/>
            <person name="Salamov A."/>
            <person name="Aerts A."/>
            <person name="Riley R."/>
            <person name="Clum A."/>
            <person name="Lindquist E."/>
            <person name="Ence D."/>
            <person name="Campbell M."/>
            <person name="Kronenberg Z."/>
            <person name="Feau N."/>
            <person name="Dhillon B."/>
            <person name="Hamelin R."/>
            <person name="Burleigh J."/>
            <person name="Smith J."/>
            <person name="Yandell M."/>
            <person name="Nelson C."/>
            <person name="Grigoriev I."/>
            <person name="Davis J."/>
        </authorList>
    </citation>
    <scope>NUCLEOTIDE SEQUENCE</scope>
    <source>
        <strain evidence="7">G11</strain>
    </source>
</reference>
<dbReference type="GO" id="GO:0016020">
    <property type="term" value="C:membrane"/>
    <property type="evidence" value="ECO:0007669"/>
    <property type="project" value="UniProtKB-SubCell"/>
</dbReference>
<feature type="transmembrane region" description="Helical" evidence="6">
    <location>
        <begin position="422"/>
        <end position="443"/>
    </location>
</feature>
<dbReference type="Pfam" id="PF05653">
    <property type="entry name" value="Mg_trans_NIPA"/>
    <property type="match status" value="2"/>
</dbReference>
<evidence type="ECO:0000256" key="1">
    <source>
        <dbReference type="ARBA" id="ARBA00004141"/>
    </source>
</evidence>
<feature type="compositionally biased region" description="Polar residues" evidence="5">
    <location>
        <begin position="281"/>
        <end position="303"/>
    </location>
</feature>
<keyword evidence="4 6" id="KW-0472">Membrane</keyword>
<name>A0A9P6N8P8_9BASI</name>
<dbReference type="PANTHER" id="PTHR12570:SF86">
    <property type="entry name" value="ADR321CP"/>
    <property type="match status" value="1"/>
</dbReference>
<feature type="region of interest" description="Disordered" evidence="5">
    <location>
        <begin position="616"/>
        <end position="643"/>
    </location>
</feature>
<feature type="transmembrane region" description="Helical" evidence="6">
    <location>
        <begin position="391"/>
        <end position="410"/>
    </location>
</feature>
<accession>A0A9P6N8P8</accession>
<dbReference type="OrthoDB" id="2504919at2759"/>
<dbReference type="Proteomes" id="UP000886653">
    <property type="component" value="Unassembled WGS sequence"/>
</dbReference>
<evidence type="ECO:0000256" key="5">
    <source>
        <dbReference type="SAM" id="MobiDB-lite"/>
    </source>
</evidence>
<feature type="transmembrane region" description="Helical" evidence="6">
    <location>
        <begin position="449"/>
        <end position="471"/>
    </location>
</feature>
<organism evidence="7 8">
    <name type="scientific">Cronartium quercuum f. sp. fusiforme G11</name>
    <dbReference type="NCBI Taxonomy" id="708437"/>
    <lineage>
        <taxon>Eukaryota</taxon>
        <taxon>Fungi</taxon>
        <taxon>Dikarya</taxon>
        <taxon>Basidiomycota</taxon>
        <taxon>Pucciniomycotina</taxon>
        <taxon>Pucciniomycetes</taxon>
        <taxon>Pucciniales</taxon>
        <taxon>Coleosporiaceae</taxon>
        <taxon>Cronartium</taxon>
    </lineage>
</organism>